<name>A0ABQ9H0S0_9NEOP</name>
<keyword evidence="3" id="KW-1185">Reference proteome</keyword>
<organism evidence="2 3">
    <name type="scientific">Dryococelus australis</name>
    <dbReference type="NCBI Taxonomy" id="614101"/>
    <lineage>
        <taxon>Eukaryota</taxon>
        <taxon>Metazoa</taxon>
        <taxon>Ecdysozoa</taxon>
        <taxon>Arthropoda</taxon>
        <taxon>Hexapoda</taxon>
        <taxon>Insecta</taxon>
        <taxon>Pterygota</taxon>
        <taxon>Neoptera</taxon>
        <taxon>Polyneoptera</taxon>
        <taxon>Phasmatodea</taxon>
        <taxon>Verophasmatodea</taxon>
        <taxon>Anareolatae</taxon>
        <taxon>Phasmatidae</taxon>
        <taxon>Eurycanthinae</taxon>
        <taxon>Dryococelus</taxon>
    </lineage>
</organism>
<proteinExistence type="predicted"/>
<gene>
    <name evidence="2" type="ORF">PR048_022336</name>
</gene>
<evidence type="ECO:0000256" key="1">
    <source>
        <dbReference type="SAM" id="MobiDB-lite"/>
    </source>
</evidence>
<feature type="compositionally biased region" description="Polar residues" evidence="1">
    <location>
        <begin position="1"/>
        <end position="14"/>
    </location>
</feature>
<accession>A0ABQ9H0S0</accession>
<reference evidence="2 3" key="1">
    <citation type="submission" date="2023-02" db="EMBL/GenBank/DDBJ databases">
        <title>LHISI_Scaffold_Assembly.</title>
        <authorList>
            <person name="Stuart O.P."/>
            <person name="Cleave R."/>
            <person name="Magrath M.J.L."/>
            <person name="Mikheyev A.S."/>
        </authorList>
    </citation>
    <scope>NUCLEOTIDE SEQUENCE [LARGE SCALE GENOMIC DNA]</scope>
    <source>
        <strain evidence="2">Daus_M_001</strain>
        <tissue evidence="2">Leg muscle</tissue>
    </source>
</reference>
<feature type="region of interest" description="Disordered" evidence="1">
    <location>
        <begin position="1"/>
        <end position="20"/>
    </location>
</feature>
<comment type="caution">
    <text evidence="2">The sequence shown here is derived from an EMBL/GenBank/DDBJ whole genome shotgun (WGS) entry which is preliminary data.</text>
</comment>
<dbReference type="Proteomes" id="UP001159363">
    <property type="component" value="Chromosome 7"/>
</dbReference>
<dbReference type="EMBL" id="JARBHB010000008">
    <property type="protein sequence ID" value="KAJ8877877.1"/>
    <property type="molecule type" value="Genomic_DNA"/>
</dbReference>
<protein>
    <submittedName>
        <fullName evidence="2">Uncharacterized protein</fullName>
    </submittedName>
</protein>
<sequence>MLPQVLMTNWSNDPNADPSWAPKEGKLKMEHGKDSAIKMTGSQIFRRKKGTKVKDIYLQKVRTFLHMK</sequence>
<evidence type="ECO:0000313" key="3">
    <source>
        <dbReference type="Proteomes" id="UP001159363"/>
    </source>
</evidence>
<evidence type="ECO:0000313" key="2">
    <source>
        <dbReference type="EMBL" id="KAJ8877877.1"/>
    </source>
</evidence>